<dbReference type="GO" id="GO:0005829">
    <property type="term" value="C:cytosol"/>
    <property type="evidence" value="ECO:0007669"/>
    <property type="project" value="TreeGrafter"/>
</dbReference>
<dbReference type="PANTHER" id="PTHR10466:SF0">
    <property type="entry name" value="PHOSPHOMANNOMUTASE"/>
    <property type="match status" value="1"/>
</dbReference>
<reference evidence="14" key="1">
    <citation type="journal article" date="2017" name="Toxicon">
        <title>Venom-gland transcriptomics and venom proteomics of the Hentz striped scorpion (Centruroides hentzi; Buthidae) reveal high toxin diversity in a harmless member of a lethal family.</title>
        <authorList>
            <person name="Ward M.J."/>
            <person name="Ellsworth S.A."/>
            <person name="Rokyta D.R."/>
        </authorList>
    </citation>
    <scope>NUCLEOTIDE SEQUENCE</scope>
    <source>
        <tissue evidence="14">Venom gland</tissue>
    </source>
</reference>
<proteinExistence type="inferred from homology"/>
<evidence type="ECO:0000256" key="3">
    <source>
        <dbReference type="ARBA" id="ARBA00009736"/>
    </source>
</evidence>
<evidence type="ECO:0000256" key="4">
    <source>
        <dbReference type="ARBA" id="ARBA00011738"/>
    </source>
</evidence>
<evidence type="ECO:0000313" key="14">
    <source>
        <dbReference type="EMBL" id="MBW20273.1"/>
    </source>
</evidence>
<dbReference type="PANTHER" id="PTHR10466">
    <property type="entry name" value="PHOSPHOMANNOMUTASE"/>
    <property type="match status" value="1"/>
</dbReference>
<feature type="active site" description="Proton donor/acceptor" evidence="10">
    <location>
        <position position="14"/>
    </location>
</feature>
<dbReference type="SFLD" id="SFLDG01140">
    <property type="entry name" value="C2.B:_Phosphomannomutase_and_P"/>
    <property type="match status" value="1"/>
</dbReference>
<dbReference type="Gene3D" id="3.40.50.1000">
    <property type="entry name" value="HAD superfamily/HAD-like"/>
    <property type="match status" value="1"/>
</dbReference>
<dbReference type="InterPro" id="IPR006379">
    <property type="entry name" value="HAD-SF_hydro_IIB"/>
</dbReference>
<feature type="binding site" evidence="11">
    <location>
        <position position="142"/>
    </location>
    <ligand>
        <name>alpha-D-mannose 1-phosphate</name>
        <dbReference type="ChEBI" id="CHEBI:58409"/>
    </ligand>
</feature>
<dbReference type="SFLD" id="SFLDG01143">
    <property type="entry name" value="C2.B.3:_Phosphomannomutase_Lik"/>
    <property type="match status" value="1"/>
</dbReference>
<dbReference type="GO" id="GO:0046872">
    <property type="term" value="F:metal ion binding"/>
    <property type="evidence" value="ECO:0007669"/>
    <property type="project" value="UniProtKB-KW"/>
</dbReference>
<evidence type="ECO:0000256" key="6">
    <source>
        <dbReference type="ARBA" id="ARBA00022490"/>
    </source>
</evidence>
<organism evidence="14">
    <name type="scientific">Centruroides hentzi</name>
    <dbReference type="NCBI Taxonomy" id="88313"/>
    <lineage>
        <taxon>Eukaryota</taxon>
        <taxon>Metazoa</taxon>
        <taxon>Ecdysozoa</taxon>
        <taxon>Arthropoda</taxon>
        <taxon>Chelicerata</taxon>
        <taxon>Arachnida</taxon>
        <taxon>Scorpiones</taxon>
        <taxon>Buthida</taxon>
        <taxon>Buthoidea</taxon>
        <taxon>Buthidae</taxon>
        <taxon>Centruroides</taxon>
    </lineage>
</organism>
<comment type="pathway">
    <text evidence="2 13">Nucleotide-sugar biosynthesis; GDP-alpha-D-mannose biosynthesis; alpha-D-mannose 1-phosphate from D-fructose 6-phosphate: step 2/2.</text>
</comment>
<dbReference type="SFLD" id="SFLDS00003">
    <property type="entry name" value="Haloacid_Dehalogenase"/>
    <property type="match status" value="1"/>
</dbReference>
<feature type="active site" description="Nucleophile" evidence="10">
    <location>
        <position position="12"/>
    </location>
</feature>
<feature type="binding site" evidence="12">
    <location>
        <position position="227"/>
    </location>
    <ligand>
        <name>Mg(2+)</name>
        <dbReference type="ChEBI" id="CHEBI:18420"/>
        <label>1</label>
    </ligand>
</feature>
<keyword evidence="8 12" id="KW-0460">Magnesium</keyword>
<keyword evidence="9 13" id="KW-0413">Isomerase</keyword>
<dbReference type="GO" id="GO:0004615">
    <property type="term" value="F:phosphomannomutase activity"/>
    <property type="evidence" value="ECO:0007669"/>
    <property type="project" value="UniProtKB-EC"/>
</dbReference>
<dbReference type="NCBIfam" id="TIGR01484">
    <property type="entry name" value="HAD-SF-IIB"/>
    <property type="match status" value="1"/>
</dbReference>
<dbReference type="SFLD" id="SFLDF00445">
    <property type="entry name" value="alpha-phosphomannomutase"/>
    <property type="match status" value="1"/>
</dbReference>
<feature type="binding site" evidence="12">
    <location>
        <position position="210"/>
    </location>
    <ligand>
        <name>Mg(2+)</name>
        <dbReference type="ChEBI" id="CHEBI:18420"/>
        <label>1</label>
    </ligand>
</feature>
<evidence type="ECO:0000256" key="12">
    <source>
        <dbReference type="PIRSR" id="PIRSR605002-3"/>
    </source>
</evidence>
<dbReference type="Pfam" id="PF03332">
    <property type="entry name" value="PMM"/>
    <property type="match status" value="1"/>
</dbReference>
<feature type="binding site" evidence="11">
    <location>
        <position position="21"/>
    </location>
    <ligand>
        <name>alpha-D-mannose 1-phosphate</name>
        <dbReference type="ChEBI" id="CHEBI:58409"/>
    </ligand>
</feature>
<evidence type="ECO:0000256" key="1">
    <source>
        <dbReference type="ARBA" id="ARBA00004496"/>
    </source>
</evidence>
<dbReference type="EC" id="5.4.2.8" evidence="5 13"/>
<keyword evidence="6 13" id="KW-0963">Cytoplasm</keyword>
<evidence type="ECO:0000256" key="9">
    <source>
        <dbReference type="ARBA" id="ARBA00023235"/>
    </source>
</evidence>
<dbReference type="InterPro" id="IPR036412">
    <property type="entry name" value="HAD-like_sf"/>
</dbReference>
<dbReference type="InterPro" id="IPR043169">
    <property type="entry name" value="PMM_cap"/>
</dbReference>
<sequence length="248" mass="28316">MERDSSTICLFDVDGTITKPRQSITPTMEAFLQKLKDKVVIGLVGGSDLCKIAEQMGGMDVIKKYEYVFAENGLVAYKNGELIAKESIASHLGEEKVQKLINFCLGYMSKLILPVKRGNFIEFRNGLINICPVGRSCSQSEREQFAEYDKKHKVREEFVQALYKEFNGMELVFSIGGQISIDAFPRGWDKTYCLKHLAKEKYEEIHFFGDKTDKGGNDFEIYNDPRTYGHSVKNPEDTKEKLKQLFFS</sequence>
<dbReference type="GO" id="GO:0009298">
    <property type="term" value="P:GDP-mannose biosynthetic process"/>
    <property type="evidence" value="ECO:0007669"/>
    <property type="project" value="UniProtKB-UniPathway"/>
</dbReference>
<evidence type="ECO:0000256" key="5">
    <source>
        <dbReference type="ARBA" id="ARBA00012730"/>
    </source>
</evidence>
<dbReference type="Gene3D" id="3.30.1240.20">
    <property type="match status" value="1"/>
</dbReference>
<comment type="function">
    <text evidence="13">Involved in the synthesis of the GDP-mannose and dolichol-phosphate-mannose required for a number of critical mannosyl transfer reactions.</text>
</comment>
<dbReference type="CDD" id="cd02585">
    <property type="entry name" value="HAD_PMM"/>
    <property type="match status" value="1"/>
</dbReference>
<comment type="catalytic activity">
    <reaction evidence="13">
        <text>alpha-D-mannose 1-phosphate = D-mannose 6-phosphate</text>
        <dbReference type="Rhea" id="RHEA:11140"/>
        <dbReference type="ChEBI" id="CHEBI:58409"/>
        <dbReference type="ChEBI" id="CHEBI:58735"/>
        <dbReference type="EC" id="5.4.2.8"/>
    </reaction>
</comment>
<evidence type="ECO:0000256" key="11">
    <source>
        <dbReference type="PIRSR" id="PIRSR605002-2"/>
    </source>
</evidence>
<feature type="binding site" evidence="11">
    <location>
        <position position="180"/>
    </location>
    <ligand>
        <name>alpha-D-mannose 1-phosphate</name>
        <dbReference type="ChEBI" id="CHEBI:58409"/>
    </ligand>
</feature>
<feature type="binding site" evidence="12">
    <location>
        <position position="12"/>
    </location>
    <ligand>
        <name>Mg(2+)</name>
        <dbReference type="ChEBI" id="CHEBI:18420"/>
        <label>1</label>
    </ligand>
</feature>
<feature type="binding site" evidence="12">
    <location>
        <position position="222"/>
    </location>
    <ligand>
        <name>Mg(2+)</name>
        <dbReference type="ChEBI" id="CHEBI:18420"/>
        <label>1</label>
    </ligand>
</feature>
<name>A0A2I9LPG3_9SCOR</name>
<comment type="cofactor">
    <cofactor evidence="12">
        <name>Mg(2+)</name>
        <dbReference type="ChEBI" id="CHEBI:18420"/>
    </cofactor>
</comment>
<comment type="subunit">
    <text evidence="4 13">Homodimer.</text>
</comment>
<dbReference type="GO" id="GO:0006487">
    <property type="term" value="P:protein N-linked glycosylation"/>
    <property type="evidence" value="ECO:0007669"/>
    <property type="project" value="TreeGrafter"/>
</dbReference>
<feature type="binding site" evidence="11">
    <location>
        <position position="124"/>
    </location>
    <ligand>
        <name>alpha-D-mannose 1-phosphate</name>
        <dbReference type="ChEBI" id="CHEBI:58409"/>
    </ligand>
</feature>
<dbReference type="AlphaFoldDB" id="A0A2I9LPG3"/>
<evidence type="ECO:0000256" key="8">
    <source>
        <dbReference type="ARBA" id="ARBA00022842"/>
    </source>
</evidence>
<feature type="binding site" evidence="11">
    <location>
        <position position="182"/>
    </location>
    <ligand>
        <name>alpha-D-mannose 1-phosphate</name>
        <dbReference type="ChEBI" id="CHEBI:58409"/>
    </ligand>
</feature>
<comment type="similarity">
    <text evidence="3 13">Belongs to the eukaryotic PMM family.</text>
</comment>
<accession>A0A2I9LPG3</accession>
<comment type="subcellular location">
    <subcellularLocation>
        <location evidence="1 13">Cytoplasm</location>
    </subcellularLocation>
</comment>
<feature type="binding site" evidence="11">
    <location>
        <position position="135"/>
    </location>
    <ligand>
        <name>alpha-D-mannose 1-phosphate</name>
        <dbReference type="ChEBI" id="CHEBI:58409"/>
    </ligand>
</feature>
<protein>
    <recommendedName>
        <fullName evidence="5 13">Phosphomannomutase</fullName>
        <ecNumber evidence="5 13">5.4.2.8</ecNumber>
    </recommendedName>
</protein>
<evidence type="ECO:0000256" key="2">
    <source>
        <dbReference type="ARBA" id="ARBA00004699"/>
    </source>
</evidence>
<dbReference type="UniPathway" id="UPA00126">
    <property type="reaction ID" value="UER00424"/>
</dbReference>
<dbReference type="InterPro" id="IPR023214">
    <property type="entry name" value="HAD_sf"/>
</dbReference>
<dbReference type="FunFam" id="3.30.1240.20:FF:000001">
    <property type="entry name" value="Phosphomannomutase"/>
    <property type="match status" value="1"/>
</dbReference>
<evidence type="ECO:0000256" key="13">
    <source>
        <dbReference type="RuleBase" id="RU361118"/>
    </source>
</evidence>
<dbReference type="InterPro" id="IPR005002">
    <property type="entry name" value="PMM"/>
</dbReference>
<dbReference type="SUPFAM" id="SSF56784">
    <property type="entry name" value="HAD-like"/>
    <property type="match status" value="1"/>
</dbReference>
<evidence type="ECO:0000256" key="10">
    <source>
        <dbReference type="PIRSR" id="PIRSR605002-1"/>
    </source>
</evidence>
<feature type="binding site" evidence="12">
    <location>
        <position position="14"/>
    </location>
    <ligand>
        <name>Mg(2+)</name>
        <dbReference type="ChEBI" id="CHEBI:18420"/>
        <label>1</label>
    </ligand>
</feature>
<dbReference type="GO" id="GO:0006013">
    <property type="term" value="P:mannose metabolic process"/>
    <property type="evidence" value="ECO:0007669"/>
    <property type="project" value="TreeGrafter"/>
</dbReference>
<dbReference type="EMBL" id="GFWZ01000283">
    <property type="protein sequence ID" value="MBW20273.1"/>
    <property type="molecule type" value="Transcribed_RNA"/>
</dbReference>
<keyword evidence="7 12" id="KW-0479">Metal-binding</keyword>
<evidence type="ECO:0000256" key="7">
    <source>
        <dbReference type="ARBA" id="ARBA00022723"/>
    </source>
</evidence>
<feature type="binding site" evidence="12">
    <location>
        <position position="224"/>
    </location>
    <ligand>
        <name>Mg(2+)</name>
        <dbReference type="ChEBI" id="CHEBI:18420"/>
        <label>1</label>
    </ligand>
</feature>